<evidence type="ECO:0000256" key="1">
    <source>
        <dbReference type="ARBA" id="ARBA00022741"/>
    </source>
</evidence>
<sequence>MNPNKPPVREIISLSNKIKVSTCVDNEVGTVPSLLAMRCITTPDAAAFYTLDQDGSWQSTNWQQFARATMQVGAALVNAGIRQGDHIGIIAPTSLNWECAQMGALSIGAVVAGIDPEYPTDQLNHVVKNIVPAALFVQNRLVLAKISPNILQRINLFIFFEEEPLQENELCMANLLANKKVGVSVNFQIIEPQDEAVIVFSSGTTGMPKAVTFSHVQIIIAIEAITGVFNGFNDKTIFLCWLPLANLFQRIVNFCAVKTGASSYMLSNPRDLMRYIGQVNPDILIGVPKVLERIYSGIVERIESQIWPIRKLGQWAIRTGYKYVVVRQAENYQLGMMDSFLLRLANCILLSRLRLIFGSRIRYVVSGSAAMPVWLLEWYEAIGLSIYEVYGISENVVPVAVNHPACHKLGTVGKPLSPNEITLAEDGEVLVRGPGVFSGYQNDQEKSDLRFSADGYWHTGDLGQLDEAGFLSLIGRKGDIFKTATGKWVSPARVEERFGQIDCVENSVVFQHLSGKIVAIIVVNLERYMQKIDLHDQAKIFESMENISKSKLYQLLKKDIDIALSDLPFYQRPICIGITGKSFTVGGGELTVNMKVRRNIIIQRFSVCFKNCGSETNHVNKHKQVDADNCDIVVNRDPVIFFI</sequence>
<reference evidence="4 5" key="1">
    <citation type="submission" date="2016-10" db="EMBL/GenBank/DDBJ databases">
        <authorList>
            <person name="de Groot N.N."/>
        </authorList>
    </citation>
    <scope>NUCLEOTIDE SEQUENCE [LARGE SCALE GENOMIC DNA]</scope>
    <source>
        <strain evidence="4 5">Nm24</strain>
    </source>
</reference>
<name>A0A1I7JC37_9PROT</name>
<dbReference type="PANTHER" id="PTHR43272:SF33">
    <property type="entry name" value="AMP-BINDING DOMAIN-CONTAINING PROTEIN-RELATED"/>
    <property type="match status" value="1"/>
</dbReference>
<accession>A0A1I7JC37</accession>
<organism evidence="4 5">
    <name type="scientific">Nitrosomonas eutropha</name>
    <dbReference type="NCBI Taxonomy" id="916"/>
    <lineage>
        <taxon>Bacteria</taxon>
        <taxon>Pseudomonadati</taxon>
        <taxon>Pseudomonadota</taxon>
        <taxon>Betaproteobacteria</taxon>
        <taxon>Nitrosomonadales</taxon>
        <taxon>Nitrosomonadaceae</taxon>
        <taxon>Nitrosomonas</taxon>
    </lineage>
</organism>
<feature type="domain" description="AMP-dependent synthetase/ligase" evidence="3">
    <location>
        <begin position="41"/>
        <end position="440"/>
    </location>
</feature>
<dbReference type="PANTHER" id="PTHR43272">
    <property type="entry name" value="LONG-CHAIN-FATTY-ACID--COA LIGASE"/>
    <property type="match status" value="1"/>
</dbReference>
<keyword evidence="2" id="KW-0067">ATP-binding</keyword>
<dbReference type="Pfam" id="PF00501">
    <property type="entry name" value="AMP-binding"/>
    <property type="match status" value="1"/>
</dbReference>
<dbReference type="OrthoDB" id="9766486at2"/>
<dbReference type="GO" id="GO:0005524">
    <property type="term" value="F:ATP binding"/>
    <property type="evidence" value="ECO:0007669"/>
    <property type="project" value="UniProtKB-KW"/>
</dbReference>
<proteinExistence type="predicted"/>
<evidence type="ECO:0000256" key="2">
    <source>
        <dbReference type="ARBA" id="ARBA00022840"/>
    </source>
</evidence>
<dbReference type="Proteomes" id="UP000183926">
    <property type="component" value="Unassembled WGS sequence"/>
</dbReference>
<evidence type="ECO:0000313" key="4">
    <source>
        <dbReference type="EMBL" id="SFU82750.1"/>
    </source>
</evidence>
<dbReference type="PROSITE" id="PS00455">
    <property type="entry name" value="AMP_BINDING"/>
    <property type="match status" value="1"/>
</dbReference>
<evidence type="ECO:0000313" key="5">
    <source>
        <dbReference type="Proteomes" id="UP000183926"/>
    </source>
</evidence>
<dbReference type="InterPro" id="IPR042099">
    <property type="entry name" value="ANL_N_sf"/>
</dbReference>
<dbReference type="Gene3D" id="3.40.50.12780">
    <property type="entry name" value="N-terminal domain of ligase-like"/>
    <property type="match status" value="1"/>
</dbReference>
<dbReference type="EMBL" id="FPBL01000020">
    <property type="protein sequence ID" value="SFU82750.1"/>
    <property type="molecule type" value="Genomic_DNA"/>
</dbReference>
<dbReference type="AlphaFoldDB" id="A0A1I7JC37"/>
<dbReference type="GO" id="GO:0016020">
    <property type="term" value="C:membrane"/>
    <property type="evidence" value="ECO:0007669"/>
    <property type="project" value="TreeGrafter"/>
</dbReference>
<keyword evidence="1" id="KW-0547">Nucleotide-binding</keyword>
<dbReference type="InterPro" id="IPR000873">
    <property type="entry name" value="AMP-dep_synth/lig_dom"/>
</dbReference>
<evidence type="ECO:0000259" key="3">
    <source>
        <dbReference type="Pfam" id="PF00501"/>
    </source>
</evidence>
<dbReference type="GO" id="GO:0004467">
    <property type="term" value="F:long-chain fatty acid-CoA ligase activity"/>
    <property type="evidence" value="ECO:0007669"/>
    <property type="project" value="TreeGrafter"/>
</dbReference>
<protein>
    <submittedName>
        <fullName evidence="4">Long-chain acyl-CoA synthetase</fullName>
    </submittedName>
</protein>
<dbReference type="InterPro" id="IPR020845">
    <property type="entry name" value="AMP-binding_CS"/>
</dbReference>
<gene>
    <name evidence="4" type="ORF">SAMN05216339_1206</name>
</gene>
<dbReference type="SUPFAM" id="SSF56801">
    <property type="entry name" value="Acetyl-CoA synthetase-like"/>
    <property type="match status" value="1"/>
</dbReference>